<name>A0A2A8ZUZ4_BACCE</name>
<dbReference type="SMART" id="SM00267">
    <property type="entry name" value="GGDEF"/>
    <property type="match status" value="1"/>
</dbReference>
<dbReference type="SUPFAM" id="SSF55785">
    <property type="entry name" value="PYP-like sensor domain (PAS domain)"/>
    <property type="match status" value="2"/>
</dbReference>
<dbReference type="InterPro" id="IPR013656">
    <property type="entry name" value="PAS_4"/>
</dbReference>
<dbReference type="Gene3D" id="3.30.450.20">
    <property type="entry name" value="PAS domain"/>
    <property type="match status" value="2"/>
</dbReference>
<dbReference type="Pfam" id="PF00563">
    <property type="entry name" value="EAL"/>
    <property type="match status" value="1"/>
</dbReference>
<dbReference type="InterPro" id="IPR001633">
    <property type="entry name" value="EAL_dom"/>
</dbReference>
<sequence length="689" mass="80518">MKEQYRNQNTFLSMIDMDLIKRGLLHAIQDLVFIMKVMDDETFKYIYVNKIGMDYAKLSEECYGKTFAKVLSVDKAKILQKQYTKAVKEARAYTFRDVISLATGNLHYESSLNPVFDEEGVCQFIICITRDITAQIEEKIEIEEKQMLFKSLLEYNNDSIISIDSIGRITYANPATYEIFGYRYEELHNKFIFEFINKEYEKDFQIIFKGALQGRAKQIVSKKYVHKEGYELYISLRTVPIIVNGEIVGVYIVTRDVTRQVLNEMRTEYLAYYDQLTGLMNRISCANKLNDFLNEKIDFAFIFIDLDEFHLINDTFGHKEGDKVLQKVTECLSSFQIAGMHLFREHDDQFVMLIENITKEHVEVVTKSIQKKISEHFVIEEEDVYLSASIGIVMAPTDGEDEKILFQRVDAALEKAKEKGKGHYHFYCSGLDCEREQRFIIENQLHRAIEKNEFFLYYQPQINIETKKIASMEALIRWENKELGFVSPNQFIPLAERTGFIIKLDEWVVNEVCRQIREWLNKGYEVVPIAVNISARHFRSITLIEMITRALHKYNVPAHLLAIEVTEGALIHKDISKRVLLQLKEQNLKIHLDDFGTGYSSLSYLKTYPIDTLKIDRSFMEGIHVDERDTNITAAIIHLAHTLELNVIAEGVEKAEQIQFLKEKNVKFVQGYYYSRPLSKYDMENVYYK</sequence>
<dbReference type="PROSITE" id="PS50887">
    <property type="entry name" value="GGDEF"/>
    <property type="match status" value="1"/>
</dbReference>
<evidence type="ECO:0000313" key="5">
    <source>
        <dbReference type="Proteomes" id="UP000220032"/>
    </source>
</evidence>
<dbReference type="AlphaFoldDB" id="A0A2A8ZUZ4"/>
<dbReference type="InterPro" id="IPR000160">
    <property type="entry name" value="GGDEF_dom"/>
</dbReference>
<dbReference type="SUPFAM" id="SSF141868">
    <property type="entry name" value="EAL domain-like"/>
    <property type="match status" value="1"/>
</dbReference>
<dbReference type="PANTHER" id="PTHR44757:SF2">
    <property type="entry name" value="BIOFILM ARCHITECTURE MAINTENANCE PROTEIN MBAA"/>
    <property type="match status" value="1"/>
</dbReference>
<comment type="caution">
    <text evidence="4">The sequence shown here is derived from an EMBL/GenBank/DDBJ whole genome shotgun (WGS) entry which is preliminary data.</text>
</comment>
<dbReference type="PROSITE" id="PS50112">
    <property type="entry name" value="PAS"/>
    <property type="match status" value="1"/>
</dbReference>
<feature type="domain" description="EAL" evidence="2">
    <location>
        <begin position="438"/>
        <end position="689"/>
    </location>
</feature>
<organism evidence="4 5">
    <name type="scientific">Bacillus cereus</name>
    <dbReference type="NCBI Taxonomy" id="1396"/>
    <lineage>
        <taxon>Bacteria</taxon>
        <taxon>Bacillati</taxon>
        <taxon>Bacillota</taxon>
        <taxon>Bacilli</taxon>
        <taxon>Bacillales</taxon>
        <taxon>Bacillaceae</taxon>
        <taxon>Bacillus</taxon>
        <taxon>Bacillus cereus group</taxon>
    </lineage>
</organism>
<evidence type="ECO:0000259" key="1">
    <source>
        <dbReference type="PROSITE" id="PS50112"/>
    </source>
</evidence>
<dbReference type="CDD" id="cd01949">
    <property type="entry name" value="GGDEF"/>
    <property type="match status" value="1"/>
</dbReference>
<dbReference type="FunFam" id="3.20.20.450:FF:000001">
    <property type="entry name" value="Cyclic di-GMP phosphodiesterase yahA"/>
    <property type="match status" value="1"/>
</dbReference>
<dbReference type="PROSITE" id="PS50883">
    <property type="entry name" value="EAL"/>
    <property type="match status" value="1"/>
</dbReference>
<dbReference type="NCBIfam" id="TIGR00229">
    <property type="entry name" value="sensory_box"/>
    <property type="match status" value="1"/>
</dbReference>
<dbReference type="Gene3D" id="3.30.70.270">
    <property type="match status" value="1"/>
</dbReference>
<accession>A0A2A8ZUZ4</accession>
<evidence type="ECO:0000259" key="2">
    <source>
        <dbReference type="PROSITE" id="PS50883"/>
    </source>
</evidence>
<dbReference type="SMART" id="SM00052">
    <property type="entry name" value="EAL"/>
    <property type="match status" value="1"/>
</dbReference>
<dbReference type="EMBL" id="NTRR01000062">
    <property type="protein sequence ID" value="PFE08612.1"/>
    <property type="molecule type" value="Genomic_DNA"/>
</dbReference>
<reference evidence="4 5" key="1">
    <citation type="submission" date="2017-09" db="EMBL/GenBank/DDBJ databases">
        <title>Large-scale bioinformatics analysis of Bacillus genomes uncovers conserved roles of natural products in bacterial physiology.</title>
        <authorList>
            <consortium name="Agbiome Team Llc"/>
            <person name="Bleich R.M."/>
            <person name="Grubbs K.J."/>
            <person name="Santa Maria K.C."/>
            <person name="Allen S.E."/>
            <person name="Farag S."/>
            <person name="Shank E.A."/>
            <person name="Bowers A."/>
        </authorList>
    </citation>
    <scope>NUCLEOTIDE SEQUENCE [LARGE SCALE GENOMIC DNA]</scope>
    <source>
        <strain evidence="4 5">AFS022681</strain>
    </source>
</reference>
<dbReference type="SUPFAM" id="SSF55073">
    <property type="entry name" value="Nucleotide cyclase"/>
    <property type="match status" value="1"/>
</dbReference>
<dbReference type="Pfam" id="PF08448">
    <property type="entry name" value="PAS_4"/>
    <property type="match status" value="2"/>
</dbReference>
<evidence type="ECO:0000259" key="3">
    <source>
        <dbReference type="PROSITE" id="PS50887"/>
    </source>
</evidence>
<dbReference type="InterPro" id="IPR035965">
    <property type="entry name" value="PAS-like_dom_sf"/>
</dbReference>
<gene>
    <name evidence="4" type="ORF">CN307_27800</name>
</gene>
<dbReference type="Pfam" id="PF00990">
    <property type="entry name" value="GGDEF"/>
    <property type="match status" value="1"/>
</dbReference>
<dbReference type="CDD" id="cd01948">
    <property type="entry name" value="EAL"/>
    <property type="match status" value="1"/>
</dbReference>
<protein>
    <submittedName>
        <fullName evidence="4">GGDEF domain-containing protein</fullName>
    </submittedName>
</protein>
<dbReference type="InterPro" id="IPR035919">
    <property type="entry name" value="EAL_sf"/>
</dbReference>
<dbReference type="InterPro" id="IPR052155">
    <property type="entry name" value="Biofilm_reg_signaling"/>
</dbReference>
<dbReference type="PANTHER" id="PTHR44757">
    <property type="entry name" value="DIGUANYLATE CYCLASE DGCP"/>
    <property type="match status" value="1"/>
</dbReference>
<dbReference type="SMART" id="SM00091">
    <property type="entry name" value="PAS"/>
    <property type="match status" value="1"/>
</dbReference>
<dbReference type="InterPro" id="IPR000014">
    <property type="entry name" value="PAS"/>
</dbReference>
<feature type="domain" description="GGDEF" evidence="3">
    <location>
        <begin position="297"/>
        <end position="429"/>
    </location>
</feature>
<dbReference type="RefSeq" id="WP_098343802.1">
    <property type="nucleotide sequence ID" value="NZ_NTRR01000062.1"/>
</dbReference>
<evidence type="ECO:0000313" key="4">
    <source>
        <dbReference type="EMBL" id="PFE08612.1"/>
    </source>
</evidence>
<dbReference type="CDD" id="cd00130">
    <property type="entry name" value="PAS"/>
    <property type="match status" value="1"/>
</dbReference>
<dbReference type="Proteomes" id="UP000220032">
    <property type="component" value="Unassembled WGS sequence"/>
</dbReference>
<dbReference type="InterPro" id="IPR029787">
    <property type="entry name" value="Nucleotide_cyclase"/>
</dbReference>
<dbReference type="NCBIfam" id="TIGR00254">
    <property type="entry name" value="GGDEF"/>
    <property type="match status" value="1"/>
</dbReference>
<feature type="domain" description="PAS" evidence="1">
    <location>
        <begin position="145"/>
        <end position="215"/>
    </location>
</feature>
<dbReference type="InterPro" id="IPR043128">
    <property type="entry name" value="Rev_trsase/Diguanyl_cyclase"/>
</dbReference>
<proteinExistence type="predicted"/>
<dbReference type="Gene3D" id="3.20.20.450">
    <property type="entry name" value="EAL domain"/>
    <property type="match status" value="1"/>
</dbReference>